<dbReference type="Pfam" id="PF02563">
    <property type="entry name" value="Poly_export"/>
    <property type="match status" value="1"/>
</dbReference>
<dbReference type="InterPro" id="IPR019554">
    <property type="entry name" value="Soluble_ligand-bd"/>
</dbReference>
<protein>
    <submittedName>
        <fullName evidence="4">Uncharacterized protein</fullName>
    </submittedName>
</protein>
<evidence type="ECO:0000259" key="3">
    <source>
        <dbReference type="Pfam" id="PF10531"/>
    </source>
</evidence>
<evidence type="ECO:0000259" key="2">
    <source>
        <dbReference type="Pfam" id="PF02563"/>
    </source>
</evidence>
<sequence>MISAALLLLVAWTGPSQSVDYIIGPKDVLEIKVYEQPDLKQRVRVSEEGRINLALIGEIIASGYTSEQLGKILKGRYSEYIYHPQVSVFVVEYHSKEIYLLGEIRKPGLYHLKGSATLLELISQAGGITDAGGERLVIIRRGRQGEKTETIGLDLSRFLEGGGRGKNVAVMDGDTIYVPRANYFFVFGEVNKPGSYKLEKN</sequence>
<dbReference type="Pfam" id="PF10531">
    <property type="entry name" value="SLBB"/>
    <property type="match status" value="1"/>
</dbReference>
<name>X1AY41_9ZZZZ</name>
<organism evidence="4">
    <name type="scientific">marine sediment metagenome</name>
    <dbReference type="NCBI Taxonomy" id="412755"/>
    <lineage>
        <taxon>unclassified sequences</taxon>
        <taxon>metagenomes</taxon>
        <taxon>ecological metagenomes</taxon>
    </lineage>
</organism>
<evidence type="ECO:0000256" key="1">
    <source>
        <dbReference type="ARBA" id="ARBA00022729"/>
    </source>
</evidence>
<feature type="domain" description="Polysaccharide export protein N-terminal" evidence="2">
    <location>
        <begin position="17"/>
        <end position="90"/>
    </location>
</feature>
<dbReference type="PANTHER" id="PTHR33619:SF3">
    <property type="entry name" value="POLYSACCHARIDE EXPORT PROTEIN GFCE-RELATED"/>
    <property type="match status" value="1"/>
</dbReference>
<dbReference type="EMBL" id="BART01013430">
    <property type="protein sequence ID" value="GAG77023.1"/>
    <property type="molecule type" value="Genomic_DNA"/>
</dbReference>
<keyword evidence="1" id="KW-0732">Signal</keyword>
<dbReference type="Gene3D" id="3.10.560.10">
    <property type="entry name" value="Outer membrane lipoprotein wza domain like"/>
    <property type="match status" value="2"/>
</dbReference>
<feature type="domain" description="Soluble ligand binding" evidence="3">
    <location>
        <begin position="98"/>
        <end position="149"/>
    </location>
</feature>
<dbReference type="GO" id="GO:0015159">
    <property type="term" value="F:polysaccharide transmembrane transporter activity"/>
    <property type="evidence" value="ECO:0007669"/>
    <property type="project" value="InterPro"/>
</dbReference>
<reference evidence="4" key="1">
    <citation type="journal article" date="2014" name="Front. Microbiol.">
        <title>High frequency of phylogenetically diverse reductive dehalogenase-homologous genes in deep subseafloor sedimentary metagenomes.</title>
        <authorList>
            <person name="Kawai M."/>
            <person name="Futagami T."/>
            <person name="Toyoda A."/>
            <person name="Takaki Y."/>
            <person name="Nishi S."/>
            <person name="Hori S."/>
            <person name="Arai W."/>
            <person name="Tsubouchi T."/>
            <person name="Morono Y."/>
            <person name="Uchiyama I."/>
            <person name="Ito T."/>
            <person name="Fujiyama A."/>
            <person name="Inagaki F."/>
            <person name="Takami H."/>
        </authorList>
    </citation>
    <scope>NUCLEOTIDE SEQUENCE</scope>
    <source>
        <strain evidence="4">Expedition CK06-06</strain>
    </source>
</reference>
<evidence type="ECO:0000313" key="4">
    <source>
        <dbReference type="EMBL" id="GAG77023.1"/>
    </source>
</evidence>
<dbReference type="InterPro" id="IPR049712">
    <property type="entry name" value="Poly_export"/>
</dbReference>
<accession>X1AY41</accession>
<dbReference type="Gene3D" id="3.30.1950.10">
    <property type="entry name" value="wza like domain"/>
    <property type="match status" value="1"/>
</dbReference>
<dbReference type="InterPro" id="IPR003715">
    <property type="entry name" value="Poly_export_N"/>
</dbReference>
<gene>
    <name evidence="4" type="ORF">S01H4_27464</name>
</gene>
<proteinExistence type="predicted"/>
<dbReference type="AlphaFoldDB" id="X1AY41"/>
<dbReference type="PANTHER" id="PTHR33619">
    <property type="entry name" value="POLYSACCHARIDE EXPORT PROTEIN GFCE-RELATED"/>
    <property type="match status" value="1"/>
</dbReference>
<comment type="caution">
    <text evidence="4">The sequence shown here is derived from an EMBL/GenBank/DDBJ whole genome shotgun (WGS) entry which is preliminary data.</text>
</comment>
<feature type="non-terminal residue" evidence="4">
    <location>
        <position position="201"/>
    </location>
</feature>